<protein>
    <submittedName>
        <fullName evidence="1">Uncharacterized protein</fullName>
    </submittedName>
</protein>
<sequence length="79" mass="9122">MLIHLLPSISFNCNMGHSLAFHFLTCLDGSWSLSLALRIWCRVLVLEILISKKMELHRCIIRNPSFLFLCTKPLFIFSA</sequence>
<dbReference type="EMBL" id="GGEC01074351">
    <property type="protein sequence ID" value="MBX54835.1"/>
    <property type="molecule type" value="Transcribed_RNA"/>
</dbReference>
<accession>A0A2P2PJG0</accession>
<proteinExistence type="predicted"/>
<evidence type="ECO:0000313" key="1">
    <source>
        <dbReference type="EMBL" id="MBX54835.1"/>
    </source>
</evidence>
<dbReference type="AlphaFoldDB" id="A0A2P2PJG0"/>
<organism evidence="1">
    <name type="scientific">Rhizophora mucronata</name>
    <name type="common">Asiatic mangrove</name>
    <dbReference type="NCBI Taxonomy" id="61149"/>
    <lineage>
        <taxon>Eukaryota</taxon>
        <taxon>Viridiplantae</taxon>
        <taxon>Streptophyta</taxon>
        <taxon>Embryophyta</taxon>
        <taxon>Tracheophyta</taxon>
        <taxon>Spermatophyta</taxon>
        <taxon>Magnoliopsida</taxon>
        <taxon>eudicotyledons</taxon>
        <taxon>Gunneridae</taxon>
        <taxon>Pentapetalae</taxon>
        <taxon>rosids</taxon>
        <taxon>fabids</taxon>
        <taxon>Malpighiales</taxon>
        <taxon>Rhizophoraceae</taxon>
        <taxon>Rhizophora</taxon>
    </lineage>
</organism>
<name>A0A2P2PJG0_RHIMU</name>
<reference evidence="1" key="1">
    <citation type="submission" date="2018-02" db="EMBL/GenBank/DDBJ databases">
        <title>Rhizophora mucronata_Transcriptome.</title>
        <authorList>
            <person name="Meera S.P."/>
            <person name="Sreeshan A."/>
            <person name="Augustine A."/>
        </authorList>
    </citation>
    <scope>NUCLEOTIDE SEQUENCE</scope>
    <source>
        <tissue evidence="1">Leaf</tissue>
    </source>
</reference>